<evidence type="ECO:0000313" key="2">
    <source>
        <dbReference type="EMBL" id="GFS02398.1"/>
    </source>
</evidence>
<reference evidence="2 3" key="1">
    <citation type="journal article" date="2021" name="Elife">
        <title>Chloroplast acquisition without the gene transfer in kleptoplastic sea slugs, Plakobranchus ocellatus.</title>
        <authorList>
            <person name="Maeda T."/>
            <person name="Takahashi S."/>
            <person name="Yoshida T."/>
            <person name="Shimamura S."/>
            <person name="Takaki Y."/>
            <person name="Nagai Y."/>
            <person name="Toyoda A."/>
            <person name="Suzuki Y."/>
            <person name="Arimoto A."/>
            <person name="Ishii H."/>
            <person name="Satoh N."/>
            <person name="Nishiyama T."/>
            <person name="Hasebe M."/>
            <person name="Maruyama T."/>
            <person name="Minagawa J."/>
            <person name="Obokata J."/>
            <person name="Shigenobu S."/>
        </authorList>
    </citation>
    <scope>NUCLEOTIDE SEQUENCE [LARGE SCALE GENOMIC DNA]</scope>
</reference>
<gene>
    <name evidence="2" type="ORF">ElyMa_004606000</name>
</gene>
<dbReference type="EMBL" id="BMAT01009240">
    <property type="protein sequence ID" value="GFS02398.1"/>
    <property type="molecule type" value="Genomic_DNA"/>
</dbReference>
<evidence type="ECO:0000313" key="3">
    <source>
        <dbReference type="Proteomes" id="UP000762676"/>
    </source>
</evidence>
<sequence length="107" mass="11470">MPRLFPVCESSFPVEENARDERCLLLFSPIIPTGTIIFSRLFMGSSGSVSLDDHLQQARQTDRVSGAVTISSPGPDLTPPTGVAPSPVCPWARDFTTGSNSYSKAPT</sequence>
<accession>A0AAV4HW05</accession>
<proteinExistence type="predicted"/>
<comment type="caution">
    <text evidence="2">The sequence shown here is derived from an EMBL/GenBank/DDBJ whole genome shotgun (WGS) entry which is preliminary data.</text>
</comment>
<organism evidence="2 3">
    <name type="scientific">Elysia marginata</name>
    <dbReference type="NCBI Taxonomy" id="1093978"/>
    <lineage>
        <taxon>Eukaryota</taxon>
        <taxon>Metazoa</taxon>
        <taxon>Spiralia</taxon>
        <taxon>Lophotrochozoa</taxon>
        <taxon>Mollusca</taxon>
        <taxon>Gastropoda</taxon>
        <taxon>Heterobranchia</taxon>
        <taxon>Euthyneura</taxon>
        <taxon>Panpulmonata</taxon>
        <taxon>Sacoglossa</taxon>
        <taxon>Placobranchoidea</taxon>
        <taxon>Plakobranchidae</taxon>
        <taxon>Elysia</taxon>
    </lineage>
</organism>
<keyword evidence="3" id="KW-1185">Reference proteome</keyword>
<dbReference type="AlphaFoldDB" id="A0AAV4HW05"/>
<protein>
    <submittedName>
        <fullName evidence="2">Uncharacterized protein</fullName>
    </submittedName>
</protein>
<evidence type="ECO:0000256" key="1">
    <source>
        <dbReference type="SAM" id="MobiDB-lite"/>
    </source>
</evidence>
<name>A0AAV4HW05_9GAST</name>
<feature type="region of interest" description="Disordered" evidence="1">
    <location>
        <begin position="61"/>
        <end position="83"/>
    </location>
</feature>
<dbReference type="Proteomes" id="UP000762676">
    <property type="component" value="Unassembled WGS sequence"/>
</dbReference>